<organism evidence="11 12">
    <name type="scientific">Elstera litoralis</name>
    <dbReference type="NCBI Taxonomy" id="552518"/>
    <lineage>
        <taxon>Bacteria</taxon>
        <taxon>Pseudomonadati</taxon>
        <taxon>Pseudomonadota</taxon>
        <taxon>Alphaproteobacteria</taxon>
        <taxon>Rhodospirillales</taxon>
        <taxon>Rhodospirillaceae</taxon>
        <taxon>Elstera</taxon>
    </lineage>
</organism>
<evidence type="ECO:0000313" key="11">
    <source>
        <dbReference type="EMBL" id="KJV08749.1"/>
    </source>
</evidence>
<evidence type="ECO:0000313" key="12">
    <source>
        <dbReference type="Proteomes" id="UP000033774"/>
    </source>
</evidence>
<accession>A0A0F3IT29</accession>
<dbReference type="Proteomes" id="UP000033774">
    <property type="component" value="Unassembled WGS sequence"/>
</dbReference>
<evidence type="ECO:0000256" key="4">
    <source>
        <dbReference type="ARBA" id="ARBA00022598"/>
    </source>
</evidence>
<evidence type="ECO:0000256" key="6">
    <source>
        <dbReference type="ARBA" id="ARBA00022840"/>
    </source>
</evidence>
<evidence type="ECO:0000256" key="1">
    <source>
        <dbReference type="ARBA" id="ARBA00008226"/>
    </source>
</evidence>
<comment type="subunit">
    <text evidence="2">Tetramer of two alpha and two beta subunits.</text>
</comment>
<dbReference type="PANTHER" id="PTHR30075">
    <property type="entry name" value="GLYCYL-TRNA SYNTHETASE"/>
    <property type="match status" value="1"/>
</dbReference>
<evidence type="ECO:0000256" key="5">
    <source>
        <dbReference type="ARBA" id="ARBA00022741"/>
    </source>
</evidence>
<feature type="region of interest" description="Disordered" evidence="10">
    <location>
        <begin position="57"/>
        <end position="78"/>
    </location>
</feature>
<dbReference type="EMBL" id="LAJY01000461">
    <property type="protein sequence ID" value="KJV08749.1"/>
    <property type="molecule type" value="Genomic_DNA"/>
</dbReference>
<keyword evidence="5" id="KW-0547">Nucleotide-binding</keyword>
<keyword evidence="6" id="KW-0067">ATP-binding</keyword>
<keyword evidence="8 11" id="KW-0030">Aminoacyl-tRNA synthetase</keyword>
<dbReference type="RefSeq" id="WP_045776711.1">
    <property type="nucleotide sequence ID" value="NZ_LAJY01000461.1"/>
</dbReference>
<proteinExistence type="inferred from homology"/>
<feature type="compositionally biased region" description="Basic and acidic residues" evidence="10">
    <location>
        <begin position="65"/>
        <end position="74"/>
    </location>
</feature>
<dbReference type="NCBIfam" id="TIGR00211">
    <property type="entry name" value="glyS"/>
    <property type="match status" value="1"/>
</dbReference>
<dbReference type="InterPro" id="IPR015944">
    <property type="entry name" value="Gly-tRNA-synth_bsu"/>
</dbReference>
<evidence type="ECO:0000256" key="10">
    <source>
        <dbReference type="SAM" id="MobiDB-lite"/>
    </source>
</evidence>
<keyword evidence="4" id="KW-0436">Ligase</keyword>
<evidence type="ECO:0000256" key="7">
    <source>
        <dbReference type="ARBA" id="ARBA00022917"/>
    </source>
</evidence>
<name>A0A0F3IT29_9PROT</name>
<dbReference type="PRINTS" id="PR01045">
    <property type="entry name" value="TRNASYNTHGB"/>
</dbReference>
<comment type="caution">
    <text evidence="11">The sequence shown here is derived from an EMBL/GenBank/DDBJ whole genome shotgun (WGS) entry which is preliminary data.</text>
</comment>
<reference evidence="11 12" key="1">
    <citation type="submission" date="2015-03" db="EMBL/GenBank/DDBJ databases">
        <title>Draft genome sequence of Elstera litoralis.</title>
        <authorList>
            <person name="Rahalkar M.C."/>
            <person name="Dhakephalkar P.K."/>
            <person name="Pore S.D."/>
            <person name="Arora P."/>
            <person name="Kapse N.G."/>
            <person name="Pandit P.S."/>
        </authorList>
    </citation>
    <scope>NUCLEOTIDE SEQUENCE [LARGE SCALE GENOMIC DNA]</scope>
    <source>
        <strain evidence="11 12">Dia-1</strain>
    </source>
</reference>
<gene>
    <name evidence="11" type="ORF">VZ95_15755</name>
</gene>
<dbReference type="AlphaFoldDB" id="A0A0F3IT29"/>
<dbReference type="GO" id="GO:0004820">
    <property type="term" value="F:glycine-tRNA ligase activity"/>
    <property type="evidence" value="ECO:0007669"/>
    <property type="project" value="UniProtKB-EC"/>
</dbReference>
<dbReference type="GO" id="GO:0005524">
    <property type="term" value="F:ATP binding"/>
    <property type="evidence" value="ECO:0007669"/>
    <property type="project" value="UniProtKB-KW"/>
</dbReference>
<comment type="similarity">
    <text evidence="1">Belongs to the class-II aminoacyl-tRNA synthetase family.</text>
</comment>
<dbReference type="GO" id="GO:0005829">
    <property type="term" value="C:cytosol"/>
    <property type="evidence" value="ECO:0007669"/>
    <property type="project" value="TreeGrafter"/>
</dbReference>
<dbReference type="GO" id="GO:0006426">
    <property type="term" value="P:glycyl-tRNA aminoacylation"/>
    <property type="evidence" value="ECO:0007669"/>
    <property type="project" value="InterPro"/>
</dbReference>
<evidence type="ECO:0000256" key="8">
    <source>
        <dbReference type="ARBA" id="ARBA00023146"/>
    </source>
</evidence>
<evidence type="ECO:0000256" key="2">
    <source>
        <dbReference type="ARBA" id="ARBA00011209"/>
    </source>
</evidence>
<evidence type="ECO:0000256" key="9">
    <source>
        <dbReference type="ARBA" id="ARBA00047937"/>
    </source>
</evidence>
<comment type="catalytic activity">
    <reaction evidence="9">
        <text>tRNA(Gly) + glycine + ATP = glycyl-tRNA(Gly) + AMP + diphosphate</text>
        <dbReference type="Rhea" id="RHEA:16013"/>
        <dbReference type="Rhea" id="RHEA-COMP:9664"/>
        <dbReference type="Rhea" id="RHEA-COMP:9683"/>
        <dbReference type="ChEBI" id="CHEBI:30616"/>
        <dbReference type="ChEBI" id="CHEBI:33019"/>
        <dbReference type="ChEBI" id="CHEBI:57305"/>
        <dbReference type="ChEBI" id="CHEBI:78442"/>
        <dbReference type="ChEBI" id="CHEBI:78522"/>
        <dbReference type="ChEBI" id="CHEBI:456215"/>
        <dbReference type="EC" id="6.1.1.14"/>
    </reaction>
</comment>
<dbReference type="Pfam" id="PF02092">
    <property type="entry name" value="tRNA_synt_2f"/>
    <property type="match status" value="1"/>
</dbReference>
<keyword evidence="12" id="KW-1185">Reference proteome</keyword>
<sequence>MADLLLELFSEEIPARMQARAAEELRDRLAAALTEAGLAPESLAVWVTPRRVAFHATGLPTAQPDRSEERKGPRADAPAGAIQGFLKSTGLTRDQLETRDTDKGAVLFAVTHIQGRPTRDVLPELICGLILGYTWPKSMRWRDTRLAWVRPLRSILALFDGQSLPGGLHLGRNVEGGEQPGYRASGDAGDLNYLPFGNQTFGHRFLAPDAVSVTDAADYQAKLRAGFVMLDREERKRLILTEAETLAASVNCRLKPDAALLEEVAGLVEWPVPLLGRIDDAFMAVPAEVLTTSMREHQKYFALVPQDAAEGDAKIAPYFVVVANMVARDGGAAIVSGNQRVLRARLSDARFFWDQDRKVRLEVWAEKLTSRVFHA</sequence>
<keyword evidence="7" id="KW-0648">Protein biosynthesis</keyword>
<dbReference type="OrthoDB" id="9775440at2"/>
<dbReference type="InterPro" id="IPR006194">
    <property type="entry name" value="Gly-tRNA-synth_heterodimer"/>
</dbReference>
<evidence type="ECO:0000256" key="3">
    <source>
        <dbReference type="ARBA" id="ARBA00012829"/>
    </source>
</evidence>
<dbReference type="PANTHER" id="PTHR30075:SF2">
    <property type="entry name" value="GLYCINE--TRNA LIGASE, CHLOROPLASTIC_MITOCHONDRIAL 2"/>
    <property type="match status" value="1"/>
</dbReference>
<protein>
    <recommendedName>
        <fullName evidence="3">glycine--tRNA ligase</fullName>
        <ecNumber evidence="3">6.1.1.14</ecNumber>
    </recommendedName>
</protein>
<dbReference type="EC" id="6.1.1.14" evidence="3"/>
<feature type="non-terminal residue" evidence="11">
    <location>
        <position position="375"/>
    </location>
</feature>